<evidence type="ECO:0000256" key="2">
    <source>
        <dbReference type="ARBA" id="ARBA00022801"/>
    </source>
</evidence>
<dbReference type="GO" id="GO:0043139">
    <property type="term" value="F:5'-3' DNA helicase activity"/>
    <property type="evidence" value="ECO:0007669"/>
    <property type="project" value="TreeGrafter"/>
</dbReference>
<keyword evidence="4" id="KW-0067">ATP-binding</keyword>
<dbReference type="AlphaFoldDB" id="A0A2D3VJ34"/>
<accession>A0A2D3VJ34</accession>
<name>A0A2D3VJ34_9PEZI</name>
<dbReference type="OrthoDB" id="3946031at2759"/>
<dbReference type="GO" id="GO:0005524">
    <property type="term" value="F:ATP binding"/>
    <property type="evidence" value="ECO:0007669"/>
    <property type="project" value="UniProtKB-KW"/>
</dbReference>
<dbReference type="PANTHER" id="PTHR43788:SF8">
    <property type="entry name" value="DNA-BINDING PROTEIN SMUBP-2"/>
    <property type="match status" value="1"/>
</dbReference>
<dbReference type="CDD" id="cd18808">
    <property type="entry name" value="SF1_C_Upf1"/>
    <property type="match status" value="1"/>
</dbReference>
<gene>
    <name evidence="6" type="ORF">RCC_07938</name>
</gene>
<evidence type="ECO:0000313" key="6">
    <source>
        <dbReference type="EMBL" id="CZT22069.1"/>
    </source>
</evidence>
<dbReference type="InterPro" id="IPR041679">
    <property type="entry name" value="DNA2/NAM7-like_C"/>
</dbReference>
<protein>
    <recommendedName>
        <fullName evidence="5">DNA2/NAM7 helicase-like C-terminal domain-containing protein</fullName>
    </recommendedName>
</protein>
<dbReference type="Gene3D" id="3.40.50.300">
    <property type="entry name" value="P-loop containing nucleotide triphosphate hydrolases"/>
    <property type="match status" value="1"/>
</dbReference>
<evidence type="ECO:0000256" key="1">
    <source>
        <dbReference type="ARBA" id="ARBA00022741"/>
    </source>
</evidence>
<organism evidence="6 7">
    <name type="scientific">Ramularia collo-cygni</name>
    <dbReference type="NCBI Taxonomy" id="112498"/>
    <lineage>
        <taxon>Eukaryota</taxon>
        <taxon>Fungi</taxon>
        <taxon>Dikarya</taxon>
        <taxon>Ascomycota</taxon>
        <taxon>Pezizomycotina</taxon>
        <taxon>Dothideomycetes</taxon>
        <taxon>Dothideomycetidae</taxon>
        <taxon>Mycosphaerellales</taxon>
        <taxon>Mycosphaerellaceae</taxon>
        <taxon>Ramularia</taxon>
    </lineage>
</organism>
<dbReference type="SUPFAM" id="SSF52540">
    <property type="entry name" value="P-loop containing nucleoside triphosphate hydrolases"/>
    <property type="match status" value="1"/>
</dbReference>
<sequence length="203" mass="22692">MISARPQIAPTAETVKVMRFLNTLFVRYPPTDANKRMVFVDVDSPDKKGEVTGSQENAGGRDAIMDYVHRLVHEQSISPTSIGIISMYADDLNTLKKAIKDARLDAIKVSTVDGFQGQERNIMLVHLVASQHFKFIGNANRLNVALTRAKDAMIVVGNLTAMSNFLANKMDSLERADQMAHRLIAGMIKHGNENRQRIVYRPR</sequence>
<dbReference type="PANTHER" id="PTHR43788">
    <property type="entry name" value="DNA2/NAM7 HELICASE FAMILY MEMBER"/>
    <property type="match status" value="1"/>
</dbReference>
<evidence type="ECO:0000313" key="7">
    <source>
        <dbReference type="Proteomes" id="UP000225277"/>
    </source>
</evidence>
<dbReference type="GO" id="GO:0016787">
    <property type="term" value="F:hydrolase activity"/>
    <property type="evidence" value="ECO:0007669"/>
    <property type="project" value="UniProtKB-KW"/>
</dbReference>
<evidence type="ECO:0000256" key="3">
    <source>
        <dbReference type="ARBA" id="ARBA00022806"/>
    </source>
</evidence>
<keyword evidence="1" id="KW-0547">Nucleotide-binding</keyword>
<evidence type="ECO:0000259" key="5">
    <source>
        <dbReference type="Pfam" id="PF13087"/>
    </source>
</evidence>
<dbReference type="InterPro" id="IPR027417">
    <property type="entry name" value="P-loop_NTPase"/>
</dbReference>
<keyword evidence="3" id="KW-0347">Helicase</keyword>
<reference evidence="6 7" key="1">
    <citation type="submission" date="2016-03" db="EMBL/GenBank/DDBJ databases">
        <authorList>
            <person name="Ploux O."/>
        </authorList>
    </citation>
    <scope>NUCLEOTIDE SEQUENCE [LARGE SCALE GENOMIC DNA]</scope>
    <source>
        <strain evidence="6 7">URUG2</strain>
    </source>
</reference>
<dbReference type="Pfam" id="PF13087">
    <property type="entry name" value="AAA_12"/>
    <property type="match status" value="1"/>
</dbReference>
<keyword evidence="2" id="KW-0378">Hydrolase</keyword>
<dbReference type="GeneID" id="35603043"/>
<dbReference type="Proteomes" id="UP000225277">
    <property type="component" value="Unassembled WGS sequence"/>
</dbReference>
<feature type="domain" description="DNA2/NAM7 helicase-like C-terminal" evidence="5">
    <location>
        <begin position="32"/>
        <end position="158"/>
    </location>
</feature>
<evidence type="ECO:0000256" key="4">
    <source>
        <dbReference type="ARBA" id="ARBA00022840"/>
    </source>
</evidence>
<proteinExistence type="predicted"/>
<dbReference type="EMBL" id="FJUY01000012">
    <property type="protein sequence ID" value="CZT22069.1"/>
    <property type="molecule type" value="Genomic_DNA"/>
</dbReference>
<dbReference type="InterPro" id="IPR047187">
    <property type="entry name" value="SF1_C_Upf1"/>
</dbReference>
<keyword evidence="7" id="KW-1185">Reference proteome</keyword>
<dbReference type="InterPro" id="IPR050534">
    <property type="entry name" value="Coronavir_polyprotein_1ab"/>
</dbReference>
<dbReference type="RefSeq" id="XP_023628958.1">
    <property type="nucleotide sequence ID" value="XM_023773190.1"/>
</dbReference>